<protein>
    <submittedName>
        <fullName evidence="1">Uncharacterized protein</fullName>
    </submittedName>
</protein>
<reference evidence="1" key="1">
    <citation type="submission" date="2023-10" db="EMBL/GenBank/DDBJ databases">
        <title>Genome assembly of Pristionchus species.</title>
        <authorList>
            <person name="Yoshida K."/>
            <person name="Sommer R.J."/>
        </authorList>
    </citation>
    <scope>NUCLEOTIDE SEQUENCE</scope>
    <source>
        <strain evidence="1">RS5133</strain>
    </source>
</reference>
<gene>
    <name evidence="1" type="ORF">PFISCL1PPCAC_3133</name>
</gene>
<evidence type="ECO:0000313" key="1">
    <source>
        <dbReference type="EMBL" id="GMT11836.1"/>
    </source>
</evidence>
<feature type="non-terminal residue" evidence="1">
    <location>
        <position position="134"/>
    </location>
</feature>
<feature type="non-terminal residue" evidence="1">
    <location>
        <position position="1"/>
    </location>
</feature>
<evidence type="ECO:0000313" key="2">
    <source>
        <dbReference type="Proteomes" id="UP001432322"/>
    </source>
</evidence>
<name>A0AAV5UX45_9BILA</name>
<organism evidence="1 2">
    <name type="scientific">Pristionchus fissidentatus</name>
    <dbReference type="NCBI Taxonomy" id="1538716"/>
    <lineage>
        <taxon>Eukaryota</taxon>
        <taxon>Metazoa</taxon>
        <taxon>Ecdysozoa</taxon>
        <taxon>Nematoda</taxon>
        <taxon>Chromadorea</taxon>
        <taxon>Rhabditida</taxon>
        <taxon>Rhabditina</taxon>
        <taxon>Diplogasteromorpha</taxon>
        <taxon>Diplogasteroidea</taxon>
        <taxon>Neodiplogasteridae</taxon>
        <taxon>Pristionchus</taxon>
    </lineage>
</organism>
<accession>A0AAV5UX45</accession>
<dbReference type="AlphaFoldDB" id="A0AAV5UX45"/>
<dbReference type="Proteomes" id="UP001432322">
    <property type="component" value="Unassembled WGS sequence"/>
</dbReference>
<sequence>NGRTLGGSLLQLNELLDAIVHLLDGLVLGETQTSLVRDIVNTSGGVGVLSVDAANLQLELVAHRREVGLGGDLGQLDVHGGADSRAQVGGAEGQVAETLVSGEGRLLLDGLDSLDETGEHRSDIASVLHGDDAK</sequence>
<keyword evidence="2" id="KW-1185">Reference proteome</keyword>
<comment type="caution">
    <text evidence="1">The sequence shown here is derived from an EMBL/GenBank/DDBJ whole genome shotgun (WGS) entry which is preliminary data.</text>
</comment>
<dbReference type="EMBL" id="BTSY01000001">
    <property type="protein sequence ID" value="GMT11836.1"/>
    <property type="molecule type" value="Genomic_DNA"/>
</dbReference>
<proteinExistence type="predicted"/>